<comment type="caution">
    <text evidence="1">The sequence shown here is derived from an EMBL/GenBank/DDBJ whole genome shotgun (WGS) entry which is preliminary data.</text>
</comment>
<dbReference type="AlphaFoldDB" id="A0A9Q0ASB5"/>
<dbReference type="EMBL" id="JAFIMR010000006">
    <property type="protein sequence ID" value="KAI1877535.1"/>
    <property type="molecule type" value="Genomic_DNA"/>
</dbReference>
<name>A0A9Q0ASB5_9PEZI</name>
<reference evidence="1" key="1">
    <citation type="submission" date="2021-03" db="EMBL/GenBank/DDBJ databases">
        <title>Revisited historic fungal species revealed as producer of novel bioactive compounds through whole genome sequencing and comparative genomics.</title>
        <authorList>
            <person name="Vignolle G.A."/>
            <person name="Hochenegger N."/>
            <person name="Mach R.L."/>
            <person name="Mach-Aigner A.R."/>
            <person name="Javad Rahimi M."/>
            <person name="Salim K.A."/>
            <person name="Chan C.M."/>
            <person name="Lim L.B.L."/>
            <person name="Cai F."/>
            <person name="Druzhinina I.S."/>
            <person name="U'Ren J.M."/>
            <person name="Derntl C."/>
        </authorList>
    </citation>
    <scope>NUCLEOTIDE SEQUENCE</scope>
    <source>
        <strain evidence="1">TUCIM 5799</strain>
    </source>
</reference>
<evidence type="ECO:0000313" key="1">
    <source>
        <dbReference type="EMBL" id="KAI1877535.1"/>
    </source>
</evidence>
<gene>
    <name evidence="1" type="ORF">JX265_003543</name>
</gene>
<accession>A0A9Q0ASB5</accession>
<sequence length="175" mass="19068">MGTASHQTSHGPFGSICPQRLTPFSSLESHIPRGWRLKAATPRGYSATRPRLIQRLTLASTAGQGEGYRAEAGLAPSSEALIGLGASWRCPFRSRPAVQPVGDLSFGPSLIAHTPAAWFWFKTSQYSPLLVRKEGLNNLPHGSVWTAQALAGLEMLLHRVHRIQGAPRFDSSQWC</sequence>
<proteinExistence type="predicted"/>
<dbReference type="Proteomes" id="UP000829685">
    <property type="component" value="Unassembled WGS sequence"/>
</dbReference>
<keyword evidence="2" id="KW-1185">Reference proteome</keyword>
<organism evidence="1 2">
    <name type="scientific">Neoarthrinium moseri</name>
    <dbReference type="NCBI Taxonomy" id="1658444"/>
    <lineage>
        <taxon>Eukaryota</taxon>
        <taxon>Fungi</taxon>
        <taxon>Dikarya</taxon>
        <taxon>Ascomycota</taxon>
        <taxon>Pezizomycotina</taxon>
        <taxon>Sordariomycetes</taxon>
        <taxon>Xylariomycetidae</taxon>
        <taxon>Amphisphaeriales</taxon>
        <taxon>Apiosporaceae</taxon>
        <taxon>Neoarthrinium</taxon>
    </lineage>
</organism>
<protein>
    <submittedName>
        <fullName evidence="1">Uncharacterized protein</fullName>
    </submittedName>
</protein>
<evidence type="ECO:0000313" key="2">
    <source>
        <dbReference type="Proteomes" id="UP000829685"/>
    </source>
</evidence>